<evidence type="ECO:0000313" key="2">
    <source>
        <dbReference type="Proteomes" id="UP001476798"/>
    </source>
</evidence>
<dbReference type="EMBL" id="JAHRIO010007953">
    <property type="protein sequence ID" value="MEQ2160468.1"/>
    <property type="molecule type" value="Genomic_DNA"/>
</dbReference>
<dbReference type="Proteomes" id="UP001476798">
    <property type="component" value="Unassembled WGS sequence"/>
</dbReference>
<accession>A0ABV0MPW5</accession>
<name>A0ABV0MPW5_9TELE</name>
<comment type="caution">
    <text evidence="1">The sequence shown here is derived from an EMBL/GenBank/DDBJ whole genome shotgun (WGS) entry which is preliminary data.</text>
</comment>
<keyword evidence="2" id="KW-1185">Reference proteome</keyword>
<sequence>DINLDSLSANINSKMDIHNVTTLDELVSHYNTGLRSVLDSLAPLKTKSVSFSCSAPWFTSSNFDS</sequence>
<feature type="non-terminal residue" evidence="1">
    <location>
        <position position="1"/>
    </location>
</feature>
<proteinExistence type="predicted"/>
<organism evidence="1 2">
    <name type="scientific">Goodea atripinnis</name>
    <dbReference type="NCBI Taxonomy" id="208336"/>
    <lineage>
        <taxon>Eukaryota</taxon>
        <taxon>Metazoa</taxon>
        <taxon>Chordata</taxon>
        <taxon>Craniata</taxon>
        <taxon>Vertebrata</taxon>
        <taxon>Euteleostomi</taxon>
        <taxon>Actinopterygii</taxon>
        <taxon>Neopterygii</taxon>
        <taxon>Teleostei</taxon>
        <taxon>Neoteleostei</taxon>
        <taxon>Acanthomorphata</taxon>
        <taxon>Ovalentaria</taxon>
        <taxon>Atherinomorphae</taxon>
        <taxon>Cyprinodontiformes</taxon>
        <taxon>Goodeidae</taxon>
        <taxon>Goodea</taxon>
    </lineage>
</organism>
<protein>
    <submittedName>
        <fullName evidence="1">Uncharacterized protein</fullName>
    </submittedName>
</protein>
<reference evidence="1 2" key="1">
    <citation type="submission" date="2021-06" db="EMBL/GenBank/DDBJ databases">
        <authorList>
            <person name="Palmer J.M."/>
        </authorList>
    </citation>
    <scope>NUCLEOTIDE SEQUENCE [LARGE SCALE GENOMIC DNA]</scope>
    <source>
        <strain evidence="1 2">GA_2019</strain>
        <tissue evidence="1">Muscle</tissue>
    </source>
</reference>
<evidence type="ECO:0000313" key="1">
    <source>
        <dbReference type="EMBL" id="MEQ2160468.1"/>
    </source>
</evidence>
<gene>
    <name evidence="1" type="ORF">GOODEAATRI_034079</name>
</gene>